<evidence type="ECO:0000256" key="3">
    <source>
        <dbReference type="ARBA" id="ARBA00022475"/>
    </source>
</evidence>
<dbReference type="GO" id="GO:0005886">
    <property type="term" value="C:plasma membrane"/>
    <property type="evidence" value="ECO:0007669"/>
    <property type="project" value="UniProtKB-SubCell"/>
</dbReference>
<evidence type="ECO:0000256" key="1">
    <source>
        <dbReference type="ARBA" id="ARBA00004651"/>
    </source>
</evidence>
<keyword evidence="6 11" id="KW-1133">Transmembrane helix</keyword>
<feature type="transmembrane region" description="Helical" evidence="11">
    <location>
        <begin position="118"/>
        <end position="138"/>
    </location>
</feature>
<evidence type="ECO:0000256" key="2">
    <source>
        <dbReference type="ARBA" id="ARBA00022448"/>
    </source>
</evidence>
<feature type="compositionally biased region" description="Basic and acidic residues" evidence="10">
    <location>
        <begin position="190"/>
        <end position="204"/>
    </location>
</feature>
<dbReference type="Gene3D" id="1.20.120.350">
    <property type="entry name" value="Voltage-gated potassium channels. Chain C"/>
    <property type="match status" value="1"/>
</dbReference>
<keyword evidence="9" id="KW-0407">Ion channel</keyword>
<feature type="transmembrane region" description="Helical" evidence="11">
    <location>
        <begin position="43"/>
        <end position="64"/>
    </location>
</feature>
<evidence type="ECO:0000313" key="12">
    <source>
        <dbReference type="EMBL" id="KAJ3984463.1"/>
    </source>
</evidence>
<keyword evidence="2" id="KW-0813">Transport</keyword>
<comment type="caution">
    <text evidence="12">The sequence shown here is derived from an EMBL/GenBank/DDBJ whole genome shotgun (WGS) entry which is preliminary data.</text>
</comment>
<protein>
    <recommendedName>
        <fullName evidence="14">Voltage-gated hydrogen channel 1</fullName>
    </recommendedName>
</protein>
<accession>A0AA38PZ66</accession>
<proteinExistence type="predicted"/>
<keyword evidence="4 11" id="KW-0812">Transmembrane</keyword>
<evidence type="ECO:0000256" key="11">
    <source>
        <dbReference type="SAM" id="Phobius"/>
    </source>
</evidence>
<dbReference type="InterPro" id="IPR031846">
    <property type="entry name" value="Hvcn1"/>
</dbReference>
<dbReference type="GO" id="GO:0034702">
    <property type="term" value="C:monoatomic ion channel complex"/>
    <property type="evidence" value="ECO:0007669"/>
    <property type="project" value="UniProtKB-KW"/>
</dbReference>
<feature type="region of interest" description="Disordered" evidence="10">
    <location>
        <begin position="190"/>
        <end position="216"/>
    </location>
</feature>
<evidence type="ECO:0000256" key="10">
    <source>
        <dbReference type="SAM" id="MobiDB-lite"/>
    </source>
</evidence>
<comment type="subcellular location">
    <subcellularLocation>
        <location evidence="1">Cell membrane</location>
        <topology evidence="1">Multi-pass membrane protein</topology>
    </subcellularLocation>
</comment>
<evidence type="ECO:0000256" key="4">
    <source>
        <dbReference type="ARBA" id="ARBA00022692"/>
    </source>
</evidence>
<dbReference type="GO" id="GO:0030171">
    <property type="term" value="F:voltage-gated proton channel activity"/>
    <property type="evidence" value="ECO:0007669"/>
    <property type="project" value="InterPro"/>
</dbReference>
<dbReference type="EMBL" id="MU801988">
    <property type="protein sequence ID" value="KAJ3984463.1"/>
    <property type="molecule type" value="Genomic_DNA"/>
</dbReference>
<evidence type="ECO:0000256" key="8">
    <source>
        <dbReference type="ARBA" id="ARBA00023136"/>
    </source>
</evidence>
<organism evidence="12 13">
    <name type="scientific">Lentinula detonsa</name>
    <dbReference type="NCBI Taxonomy" id="2804962"/>
    <lineage>
        <taxon>Eukaryota</taxon>
        <taxon>Fungi</taxon>
        <taxon>Dikarya</taxon>
        <taxon>Basidiomycota</taxon>
        <taxon>Agaricomycotina</taxon>
        <taxon>Agaricomycetes</taxon>
        <taxon>Agaricomycetidae</taxon>
        <taxon>Agaricales</taxon>
        <taxon>Marasmiineae</taxon>
        <taxon>Omphalotaceae</taxon>
        <taxon>Lentinula</taxon>
    </lineage>
</organism>
<evidence type="ECO:0000256" key="9">
    <source>
        <dbReference type="ARBA" id="ARBA00023303"/>
    </source>
</evidence>
<evidence type="ECO:0000313" key="13">
    <source>
        <dbReference type="Proteomes" id="UP001163850"/>
    </source>
</evidence>
<dbReference type="InterPro" id="IPR027359">
    <property type="entry name" value="Volt_channel_dom_sf"/>
</dbReference>
<keyword evidence="3" id="KW-1003">Cell membrane</keyword>
<evidence type="ECO:0000256" key="5">
    <source>
        <dbReference type="ARBA" id="ARBA00022882"/>
    </source>
</evidence>
<evidence type="ECO:0000256" key="7">
    <source>
        <dbReference type="ARBA" id="ARBA00023065"/>
    </source>
</evidence>
<evidence type="ECO:0008006" key="14">
    <source>
        <dbReference type="Google" id="ProtNLM"/>
    </source>
</evidence>
<keyword evidence="7" id="KW-0406">Ion transport</keyword>
<dbReference type="PANTHER" id="PTHR46480">
    <property type="entry name" value="F20B24.22"/>
    <property type="match status" value="1"/>
</dbReference>
<sequence length="216" mass="24050">MTMSEQQPLLQPDTEALQGSIPRSVSFRERLAGWLESPYFHKIVIALITIDAAIVLTDLGYTLLSPNCTQEGPEGPEWLEVLTHISLGITAFFLLEIPLALLAFGLEYYNPFGAVPHAILHDFDAVIIVTTFILEVFLKGKQRELAGLLIVLRLWRLVKLVGGIAVGAGELEEDTAKEFAELSRELENTKRDLSDAKEENEKLRSRLAHLGQSENN</sequence>
<gene>
    <name evidence="12" type="ORF">F5890DRAFT_1298947</name>
</gene>
<keyword evidence="8 11" id="KW-0472">Membrane</keyword>
<evidence type="ECO:0000256" key="6">
    <source>
        <dbReference type="ARBA" id="ARBA00022989"/>
    </source>
</evidence>
<name>A0AA38PZ66_9AGAR</name>
<dbReference type="PANTHER" id="PTHR46480:SF1">
    <property type="entry name" value="VOLTAGE-GATED HYDROGEN CHANNEL 1"/>
    <property type="match status" value="1"/>
</dbReference>
<reference evidence="12" key="1">
    <citation type="submission" date="2022-08" db="EMBL/GenBank/DDBJ databases">
        <authorList>
            <consortium name="DOE Joint Genome Institute"/>
            <person name="Min B."/>
            <person name="Riley R."/>
            <person name="Sierra-Patev S."/>
            <person name="Naranjo-Ortiz M."/>
            <person name="Looney B."/>
            <person name="Konkel Z."/>
            <person name="Slot J.C."/>
            <person name="Sakamoto Y."/>
            <person name="Steenwyk J.L."/>
            <person name="Rokas A."/>
            <person name="Carro J."/>
            <person name="Camarero S."/>
            <person name="Ferreira P."/>
            <person name="Molpeceres G."/>
            <person name="Ruiz-Duenas F.J."/>
            <person name="Serrano A."/>
            <person name="Henrissat B."/>
            <person name="Drula E."/>
            <person name="Hughes K.W."/>
            <person name="Mata J.L."/>
            <person name="Ishikawa N.K."/>
            <person name="Vargas-Isla R."/>
            <person name="Ushijima S."/>
            <person name="Smith C.A."/>
            <person name="Ahrendt S."/>
            <person name="Andreopoulos W."/>
            <person name="He G."/>
            <person name="Labutti K."/>
            <person name="Lipzen A."/>
            <person name="Ng V."/>
            <person name="Sandor L."/>
            <person name="Barry K."/>
            <person name="Martinez A.T."/>
            <person name="Xiao Y."/>
            <person name="Gibbons J.G."/>
            <person name="Terashima K."/>
            <person name="Hibbett D.S."/>
            <person name="Grigoriev I.V."/>
        </authorList>
    </citation>
    <scope>NUCLEOTIDE SEQUENCE</scope>
    <source>
        <strain evidence="12">TFB7829</strain>
    </source>
</reference>
<keyword evidence="5" id="KW-0851">Voltage-gated channel</keyword>
<dbReference type="Proteomes" id="UP001163850">
    <property type="component" value="Unassembled WGS sequence"/>
</dbReference>
<dbReference type="AlphaFoldDB" id="A0AA38PZ66"/>
<feature type="transmembrane region" description="Helical" evidence="11">
    <location>
        <begin position="85"/>
        <end position="106"/>
    </location>
</feature>